<comment type="caution">
    <text evidence="3">The sequence shown here is derived from an EMBL/GenBank/DDBJ whole genome shotgun (WGS) entry which is preliminary data.</text>
</comment>
<dbReference type="PANTHER" id="PTHR31793">
    <property type="entry name" value="4-HYDROXYBENZOYL-COA THIOESTERASE FAMILY MEMBER"/>
    <property type="match status" value="1"/>
</dbReference>
<sequence>MARVRIDLPEKLGFTTQIQITIKDVNYGGHVGNDSILSLIHEARIRFLASLGYQELDKEKGLGLIMADAAVVYKGEGFHGDIFDIAVGTGDISSFGFDIYYRITTTRENKTIVISEAKSGMIYFDYNERKVGRLPEAWKQKLTL</sequence>
<dbReference type="Gene3D" id="3.10.129.10">
    <property type="entry name" value="Hotdog Thioesterase"/>
    <property type="match status" value="1"/>
</dbReference>
<dbReference type="PANTHER" id="PTHR31793:SF27">
    <property type="entry name" value="NOVEL THIOESTERASE SUPERFAMILY DOMAIN AND SAPOSIN A-TYPE DOMAIN CONTAINING PROTEIN (0610012H03RIK)"/>
    <property type="match status" value="1"/>
</dbReference>
<accession>A0A6N8J6B2</accession>
<name>A0A6N8J6B2_9BACT</name>
<dbReference type="Pfam" id="PF13279">
    <property type="entry name" value="4HBT_2"/>
    <property type="match status" value="1"/>
</dbReference>
<evidence type="ECO:0000313" key="4">
    <source>
        <dbReference type="Proteomes" id="UP000468388"/>
    </source>
</evidence>
<proteinExistence type="inferred from homology"/>
<dbReference type="EMBL" id="WRXO01000002">
    <property type="protein sequence ID" value="MVT40593.1"/>
    <property type="molecule type" value="Genomic_DNA"/>
</dbReference>
<dbReference type="RefSeq" id="WP_157299263.1">
    <property type="nucleotide sequence ID" value="NZ_BAAAZB010000010.1"/>
</dbReference>
<gene>
    <name evidence="3" type="ORF">GO495_08360</name>
</gene>
<reference evidence="3 4" key="1">
    <citation type="submission" date="2019-12" db="EMBL/GenBank/DDBJ databases">
        <title>The draft genomic sequence of strain Chitinophaga oryziterrae JCM 16595.</title>
        <authorList>
            <person name="Zhang X."/>
        </authorList>
    </citation>
    <scope>NUCLEOTIDE SEQUENCE [LARGE SCALE GENOMIC DNA]</scope>
    <source>
        <strain evidence="3 4">JCM 16595</strain>
    </source>
</reference>
<keyword evidence="4" id="KW-1185">Reference proteome</keyword>
<dbReference type="InterPro" id="IPR050563">
    <property type="entry name" value="4-hydroxybenzoyl-CoA_TE"/>
</dbReference>
<evidence type="ECO:0000256" key="2">
    <source>
        <dbReference type="ARBA" id="ARBA00022801"/>
    </source>
</evidence>
<comment type="similarity">
    <text evidence="1">Belongs to the 4-hydroxybenzoyl-CoA thioesterase family.</text>
</comment>
<dbReference type="AlphaFoldDB" id="A0A6N8J6B2"/>
<organism evidence="3 4">
    <name type="scientific">Chitinophaga oryziterrae</name>
    <dbReference type="NCBI Taxonomy" id="1031224"/>
    <lineage>
        <taxon>Bacteria</taxon>
        <taxon>Pseudomonadati</taxon>
        <taxon>Bacteroidota</taxon>
        <taxon>Chitinophagia</taxon>
        <taxon>Chitinophagales</taxon>
        <taxon>Chitinophagaceae</taxon>
        <taxon>Chitinophaga</taxon>
    </lineage>
</organism>
<evidence type="ECO:0000313" key="3">
    <source>
        <dbReference type="EMBL" id="MVT40593.1"/>
    </source>
</evidence>
<protein>
    <submittedName>
        <fullName evidence="3">Thioesterase</fullName>
    </submittedName>
</protein>
<dbReference type="Proteomes" id="UP000468388">
    <property type="component" value="Unassembled WGS sequence"/>
</dbReference>
<dbReference type="CDD" id="cd00586">
    <property type="entry name" value="4HBT"/>
    <property type="match status" value="1"/>
</dbReference>
<dbReference type="OrthoDB" id="333038at2"/>
<keyword evidence="2" id="KW-0378">Hydrolase</keyword>
<dbReference type="GO" id="GO:0047617">
    <property type="term" value="F:fatty acyl-CoA hydrolase activity"/>
    <property type="evidence" value="ECO:0007669"/>
    <property type="project" value="TreeGrafter"/>
</dbReference>
<dbReference type="SUPFAM" id="SSF54637">
    <property type="entry name" value="Thioesterase/thiol ester dehydrase-isomerase"/>
    <property type="match status" value="1"/>
</dbReference>
<dbReference type="InterPro" id="IPR029069">
    <property type="entry name" value="HotDog_dom_sf"/>
</dbReference>
<evidence type="ECO:0000256" key="1">
    <source>
        <dbReference type="ARBA" id="ARBA00005953"/>
    </source>
</evidence>